<protein>
    <recommendedName>
        <fullName evidence="9">Nucleoside ABC transporter membrane protein</fullName>
    </recommendedName>
</protein>
<dbReference type="Proteomes" id="UP000632535">
    <property type="component" value="Unassembled WGS sequence"/>
</dbReference>
<evidence type="ECO:0000256" key="1">
    <source>
        <dbReference type="ARBA" id="ARBA00004651"/>
    </source>
</evidence>
<dbReference type="RefSeq" id="WP_188523673.1">
    <property type="nucleotide sequence ID" value="NZ_BMDG01000006.1"/>
</dbReference>
<keyword evidence="2" id="KW-1003">Cell membrane</keyword>
<feature type="transmembrane region" description="Helical" evidence="6">
    <location>
        <begin position="352"/>
        <end position="369"/>
    </location>
</feature>
<keyword evidence="5 6" id="KW-0472">Membrane</keyword>
<reference evidence="8" key="1">
    <citation type="journal article" date="2019" name="Int. J. Syst. Evol. Microbiol.">
        <title>The Global Catalogue of Microorganisms (GCM) 10K type strain sequencing project: providing services to taxonomists for standard genome sequencing and annotation.</title>
        <authorList>
            <consortium name="The Broad Institute Genomics Platform"/>
            <consortium name="The Broad Institute Genome Sequencing Center for Infectious Disease"/>
            <person name="Wu L."/>
            <person name="Ma J."/>
        </authorList>
    </citation>
    <scope>NUCLEOTIDE SEQUENCE [LARGE SCALE GENOMIC DNA]</scope>
    <source>
        <strain evidence="8">CCM 8653</strain>
    </source>
</reference>
<keyword evidence="8" id="KW-1185">Reference proteome</keyword>
<feature type="transmembrane region" description="Helical" evidence="6">
    <location>
        <begin position="131"/>
        <end position="155"/>
    </location>
</feature>
<evidence type="ECO:0000256" key="2">
    <source>
        <dbReference type="ARBA" id="ARBA00022475"/>
    </source>
</evidence>
<feature type="transmembrane region" description="Helical" evidence="6">
    <location>
        <begin position="376"/>
        <end position="395"/>
    </location>
</feature>
<feature type="transmembrane region" description="Helical" evidence="6">
    <location>
        <begin position="31"/>
        <end position="51"/>
    </location>
</feature>
<gene>
    <name evidence="7" type="ORF">GCM10007368_21300</name>
</gene>
<evidence type="ECO:0008006" key="9">
    <source>
        <dbReference type="Google" id="ProtNLM"/>
    </source>
</evidence>
<feature type="transmembrane region" description="Helical" evidence="6">
    <location>
        <begin position="162"/>
        <end position="184"/>
    </location>
</feature>
<dbReference type="PANTHER" id="PTHR43370">
    <property type="entry name" value="SUGAR ABC TRANSPORTER INTEGRAL MEMBRANE PROTEIN-RELATED"/>
    <property type="match status" value="1"/>
</dbReference>
<comment type="subcellular location">
    <subcellularLocation>
        <location evidence="1">Cell membrane</location>
        <topology evidence="1">Multi-pass membrane protein</topology>
    </subcellularLocation>
</comment>
<dbReference type="CDD" id="cd06580">
    <property type="entry name" value="TM_PBP1_transp_TpRbsC_like"/>
    <property type="match status" value="1"/>
</dbReference>
<evidence type="ECO:0000256" key="4">
    <source>
        <dbReference type="ARBA" id="ARBA00022989"/>
    </source>
</evidence>
<feature type="transmembrane region" description="Helical" evidence="6">
    <location>
        <begin position="401"/>
        <end position="419"/>
    </location>
</feature>
<dbReference type="EMBL" id="BMDG01000006">
    <property type="protein sequence ID" value="GGI08463.1"/>
    <property type="molecule type" value="Genomic_DNA"/>
</dbReference>
<proteinExistence type="predicted"/>
<feature type="transmembrane region" description="Helical" evidence="6">
    <location>
        <begin position="325"/>
        <end position="346"/>
    </location>
</feature>
<dbReference type="Pfam" id="PF02653">
    <property type="entry name" value="BPD_transp_2"/>
    <property type="match status" value="1"/>
</dbReference>
<keyword evidence="4 6" id="KW-1133">Transmembrane helix</keyword>
<keyword evidence="3 6" id="KW-0812">Transmembrane</keyword>
<feature type="transmembrane region" description="Helical" evidence="6">
    <location>
        <begin position="105"/>
        <end position="125"/>
    </location>
</feature>
<name>A0ABQ2B9J6_9MICO</name>
<evidence type="ECO:0000256" key="5">
    <source>
        <dbReference type="ARBA" id="ARBA00023136"/>
    </source>
</evidence>
<dbReference type="PANTHER" id="PTHR43370:SF1">
    <property type="entry name" value="GUANOSINE ABC TRANSPORTER PERMEASE PROTEIN NUPQ"/>
    <property type="match status" value="1"/>
</dbReference>
<feature type="transmembrane region" description="Helical" evidence="6">
    <location>
        <begin position="190"/>
        <end position="211"/>
    </location>
</feature>
<comment type="caution">
    <text evidence="7">The sequence shown here is derived from an EMBL/GenBank/DDBJ whole genome shotgun (WGS) entry which is preliminary data.</text>
</comment>
<organism evidence="7 8">
    <name type="scientific">Isoptericola cucumis</name>
    <dbReference type="NCBI Taxonomy" id="1776856"/>
    <lineage>
        <taxon>Bacteria</taxon>
        <taxon>Bacillati</taxon>
        <taxon>Actinomycetota</taxon>
        <taxon>Actinomycetes</taxon>
        <taxon>Micrococcales</taxon>
        <taxon>Promicromonosporaceae</taxon>
        <taxon>Isoptericola</taxon>
    </lineage>
</organism>
<sequence>MTATTAGVPAAAGAPASQDAPRAVATTTWKAVIGLGVVLVLYALLLLLSPHDGSARFLLSTSTDLFVLSTFVVPAMATAWVCGGVGLAVLLLAAVRTRAGRPVPVWAIAVFAAALLVGFLAWAAAGSPRDLSVVGLLSGSVALCVPIVYGALGGVIGERSGVVNIAIEGQLLAGAFTAAIVGSITDSPWAGLVAAVLASALVALVLGMFTITYKVNQVIVGVVLNVLVIGLTSFFYSEVLVPNAETLNTTTRFERLPVPFLERIPIVGPVLFNQTIVVYLMFVAVAVVWFALFRTRWGLRVRAVGEHPKAADTVGIDVVRTRYRAVLIGGAMAGMGGAFYTVVSINQFGREMTAGAGFIALAAVIFGKWDPLRAALAGLLFGFATNLQNVLSVVGSPVPSQFMLMLPYVVTLLAVAGLVGRSRAPAAAGDAYSKE</sequence>
<feature type="transmembrane region" description="Helical" evidence="6">
    <location>
        <begin position="218"/>
        <end position="236"/>
    </location>
</feature>
<evidence type="ECO:0000256" key="6">
    <source>
        <dbReference type="SAM" id="Phobius"/>
    </source>
</evidence>
<evidence type="ECO:0000313" key="7">
    <source>
        <dbReference type="EMBL" id="GGI08463.1"/>
    </source>
</evidence>
<dbReference type="InterPro" id="IPR001851">
    <property type="entry name" value="ABC_transp_permease"/>
</dbReference>
<evidence type="ECO:0000313" key="8">
    <source>
        <dbReference type="Proteomes" id="UP000632535"/>
    </source>
</evidence>
<feature type="transmembrane region" description="Helical" evidence="6">
    <location>
        <begin position="71"/>
        <end position="93"/>
    </location>
</feature>
<evidence type="ECO:0000256" key="3">
    <source>
        <dbReference type="ARBA" id="ARBA00022692"/>
    </source>
</evidence>
<accession>A0ABQ2B9J6</accession>
<feature type="transmembrane region" description="Helical" evidence="6">
    <location>
        <begin position="271"/>
        <end position="292"/>
    </location>
</feature>